<feature type="domain" description="Poly(A) polymerase nucleotidyltransferase" evidence="15">
    <location>
        <begin position="20"/>
        <end position="209"/>
    </location>
</feature>
<dbReference type="SUPFAM" id="SSF81631">
    <property type="entry name" value="PAP/OAS1 substrate-binding domain"/>
    <property type="match status" value="1"/>
</dbReference>
<dbReference type="Gene3D" id="1.10.1410.10">
    <property type="match status" value="1"/>
</dbReference>
<dbReference type="GO" id="GO:0031123">
    <property type="term" value="P:RNA 3'-end processing"/>
    <property type="evidence" value="ECO:0007669"/>
    <property type="project" value="InterPro"/>
</dbReference>
<dbReference type="AlphaFoldDB" id="A0A9W7F3V7"/>
<keyword evidence="11" id="KW-0460">Magnesium</keyword>
<dbReference type="EC" id="2.7.7.19" evidence="5"/>
<keyword evidence="8" id="KW-0479">Metal-binding</keyword>
<evidence type="ECO:0000256" key="4">
    <source>
        <dbReference type="ARBA" id="ARBA00010912"/>
    </source>
</evidence>
<evidence type="ECO:0000313" key="17">
    <source>
        <dbReference type="Proteomes" id="UP001165122"/>
    </source>
</evidence>
<protein>
    <recommendedName>
        <fullName evidence="5">polynucleotide adenylyltransferase</fullName>
        <ecNumber evidence="5">2.7.7.19</ecNumber>
    </recommendedName>
</protein>
<dbReference type="FunFam" id="3.30.460.10:FF:000002">
    <property type="entry name" value="Poly(A) polymerase alpha, putative"/>
    <property type="match status" value="1"/>
</dbReference>
<dbReference type="InterPro" id="IPR007010">
    <property type="entry name" value="PolA_pol_RNA-bd_dom"/>
</dbReference>
<evidence type="ECO:0000256" key="12">
    <source>
        <dbReference type="ARBA" id="ARBA00023242"/>
    </source>
</evidence>
<evidence type="ECO:0000259" key="14">
    <source>
        <dbReference type="Pfam" id="PF04928"/>
    </source>
</evidence>
<comment type="similarity">
    <text evidence="4">Belongs to the poly(A) polymerase family.</text>
</comment>
<sequence>MSDAGLTIKVGGRVVSPHYQPVNLKGPSNDDLANDIRLQSFMSTHIPLETEAELVKRERVLTGLKNMVLKWVRDTCYKKEYPAAVAEAAGGKLYTSGSYRLGIHEPGADIDTVCVTPSVCDKEDFFGELKEQLQKHPDVTNLNSIETAAVPVITFDWEDVNIDLLFAKLNVISVPDSLDIDNDLILRGVDRPTATTLNGPRVTNMLANLMQGTKERYAAFLTVIRCVRRWAKKRGLYSNKMGYWGGININILAAFTVQIYPNASPSNLLQKFFMILRHWKWPDPIMLTKTHDSHLGQIVWTSQGNKEHFPILTPAYPSMNSSMSISKQSRIIIQEEIKRADAICTKMIKGKEAKSTENNDGHMWAELFEPSDFFISYPHYLAIVITGPTKSDLQSWSGYVVSRLRMLVAGGTGYGGMGRMPLKKHQLWPKEFEICCANPESNLSAAQRVNSVTYFIGFTADQLRMKGDELNLERAIQDFKKFELTRFIPPEGCEVLSRYFKCKTLPPAVFEGTYEGGKVEAMQRRKEIREADPGEGGREEGEDEEAKLLADALAAVSGPERGEGVDVADEEQVDVELLQAAGFDANEDDDDKTVLNIGVPVWREVKRKREDGGEGEGGVGGRGGLRIKLTTTFENVTPIDDDGIILDEGGENFVPQSKWGGRKGGFEFKRGVRGVGYYRSGVEVTMPRRLVSAAVDVVDGEGGRGLFDDFDFDYESQFVESVGWRGAKPTFEFKKGESGLGYYRTKK</sequence>
<dbReference type="Gene3D" id="3.30.70.590">
    <property type="entry name" value="Poly(A) polymerase predicted RNA binding domain"/>
    <property type="match status" value="1"/>
</dbReference>
<evidence type="ECO:0000256" key="6">
    <source>
        <dbReference type="ARBA" id="ARBA00022664"/>
    </source>
</evidence>
<dbReference type="EMBL" id="BRXW01000017">
    <property type="protein sequence ID" value="GMH99973.1"/>
    <property type="molecule type" value="Genomic_DNA"/>
</dbReference>
<feature type="domain" description="Poly(A) polymerase central" evidence="14">
    <location>
        <begin position="220"/>
        <end position="353"/>
    </location>
</feature>
<organism evidence="16 17">
    <name type="scientific">Triparma laevis f. longispina</name>
    <dbReference type="NCBI Taxonomy" id="1714387"/>
    <lineage>
        <taxon>Eukaryota</taxon>
        <taxon>Sar</taxon>
        <taxon>Stramenopiles</taxon>
        <taxon>Ochrophyta</taxon>
        <taxon>Bolidophyceae</taxon>
        <taxon>Parmales</taxon>
        <taxon>Triparmaceae</taxon>
        <taxon>Triparma</taxon>
    </lineage>
</organism>
<dbReference type="Proteomes" id="UP001165122">
    <property type="component" value="Unassembled WGS sequence"/>
</dbReference>
<keyword evidence="6" id="KW-0507">mRNA processing</keyword>
<name>A0A9W7F3V7_9STRA</name>
<evidence type="ECO:0000256" key="1">
    <source>
        <dbReference type="ARBA" id="ARBA00001936"/>
    </source>
</evidence>
<keyword evidence="9" id="KW-0547">Nucleotide-binding</keyword>
<dbReference type="Pfam" id="PF04926">
    <property type="entry name" value="PAP_RNA-bind"/>
    <property type="match status" value="1"/>
</dbReference>
<accession>A0A9W7F3V7</accession>
<keyword evidence="10" id="KW-0067">ATP-binding</keyword>
<evidence type="ECO:0000256" key="3">
    <source>
        <dbReference type="ARBA" id="ARBA00004123"/>
    </source>
</evidence>
<dbReference type="GO" id="GO:0003723">
    <property type="term" value="F:RNA binding"/>
    <property type="evidence" value="ECO:0007669"/>
    <property type="project" value="InterPro"/>
</dbReference>
<reference evidence="17" key="1">
    <citation type="journal article" date="2023" name="Commun. Biol.">
        <title>Genome analysis of Parmales, the sister group of diatoms, reveals the evolutionary specialization of diatoms from phago-mixotrophs to photoautotrophs.</title>
        <authorList>
            <person name="Ban H."/>
            <person name="Sato S."/>
            <person name="Yoshikawa S."/>
            <person name="Yamada K."/>
            <person name="Nakamura Y."/>
            <person name="Ichinomiya M."/>
            <person name="Sato N."/>
            <person name="Blanc-Mathieu R."/>
            <person name="Endo H."/>
            <person name="Kuwata A."/>
            <person name="Ogata H."/>
        </authorList>
    </citation>
    <scope>NUCLEOTIDE SEQUENCE [LARGE SCALE GENOMIC DNA]</scope>
    <source>
        <strain evidence="17">NIES 3700</strain>
    </source>
</reference>
<dbReference type="Pfam" id="PF20750">
    <property type="entry name" value="PAP_NTPase"/>
    <property type="match status" value="1"/>
</dbReference>
<dbReference type="InterPro" id="IPR048840">
    <property type="entry name" value="PolA_pol_NTPase"/>
</dbReference>
<dbReference type="InterPro" id="IPR043519">
    <property type="entry name" value="NT_sf"/>
</dbReference>
<dbReference type="OrthoDB" id="412748at2759"/>
<comment type="subcellular location">
    <subcellularLocation>
        <location evidence="3">Nucleus</location>
    </subcellularLocation>
</comment>
<feature type="domain" description="Poly(A) polymerase RNA-binding" evidence="13">
    <location>
        <begin position="372"/>
        <end position="409"/>
    </location>
</feature>
<keyword evidence="7" id="KW-0808">Transferase</keyword>
<dbReference type="GO" id="GO:0005524">
    <property type="term" value="F:ATP binding"/>
    <property type="evidence" value="ECO:0007669"/>
    <property type="project" value="UniProtKB-KW"/>
</dbReference>
<evidence type="ECO:0000256" key="10">
    <source>
        <dbReference type="ARBA" id="ARBA00022840"/>
    </source>
</evidence>
<evidence type="ECO:0000256" key="2">
    <source>
        <dbReference type="ARBA" id="ARBA00001946"/>
    </source>
</evidence>
<evidence type="ECO:0000259" key="15">
    <source>
        <dbReference type="Pfam" id="PF20750"/>
    </source>
</evidence>
<dbReference type="GO" id="GO:0046872">
    <property type="term" value="F:metal ion binding"/>
    <property type="evidence" value="ECO:0007669"/>
    <property type="project" value="UniProtKB-KW"/>
</dbReference>
<gene>
    <name evidence="16" type="ORF">TrLO_g14277</name>
</gene>
<comment type="cofactor">
    <cofactor evidence="2">
        <name>Mg(2+)</name>
        <dbReference type="ChEBI" id="CHEBI:18420"/>
    </cofactor>
</comment>
<evidence type="ECO:0000259" key="13">
    <source>
        <dbReference type="Pfam" id="PF04926"/>
    </source>
</evidence>
<comment type="cofactor">
    <cofactor evidence="1">
        <name>Mn(2+)</name>
        <dbReference type="ChEBI" id="CHEBI:29035"/>
    </cofactor>
</comment>
<dbReference type="GO" id="GO:0005634">
    <property type="term" value="C:nucleus"/>
    <property type="evidence" value="ECO:0007669"/>
    <property type="project" value="UniProtKB-SubCell"/>
</dbReference>
<dbReference type="SUPFAM" id="SSF55003">
    <property type="entry name" value="PAP/Archaeal CCA-adding enzyme, C-terminal domain"/>
    <property type="match status" value="1"/>
</dbReference>
<dbReference type="InterPro" id="IPR011068">
    <property type="entry name" value="NuclTrfase_I-like_C"/>
</dbReference>
<dbReference type="PANTHER" id="PTHR10682:SF10">
    <property type="entry name" value="POLYNUCLEOTIDE ADENYLYLTRANSFERASE"/>
    <property type="match status" value="1"/>
</dbReference>
<dbReference type="PANTHER" id="PTHR10682">
    <property type="entry name" value="POLY A POLYMERASE"/>
    <property type="match status" value="1"/>
</dbReference>
<evidence type="ECO:0000256" key="8">
    <source>
        <dbReference type="ARBA" id="ARBA00022723"/>
    </source>
</evidence>
<evidence type="ECO:0000256" key="11">
    <source>
        <dbReference type="ARBA" id="ARBA00022842"/>
    </source>
</evidence>
<dbReference type="Pfam" id="PF04928">
    <property type="entry name" value="PAP_central"/>
    <property type="match status" value="1"/>
</dbReference>
<evidence type="ECO:0000256" key="5">
    <source>
        <dbReference type="ARBA" id="ARBA00012388"/>
    </source>
</evidence>
<evidence type="ECO:0000313" key="16">
    <source>
        <dbReference type="EMBL" id="GMH99973.1"/>
    </source>
</evidence>
<keyword evidence="12" id="KW-0539">Nucleus</keyword>
<dbReference type="InterPro" id="IPR007012">
    <property type="entry name" value="PolA_pol_cen_dom"/>
</dbReference>
<evidence type="ECO:0000256" key="9">
    <source>
        <dbReference type="ARBA" id="ARBA00022741"/>
    </source>
</evidence>
<dbReference type="GO" id="GO:1990817">
    <property type="term" value="F:poly(A) RNA polymerase activity"/>
    <property type="evidence" value="ECO:0007669"/>
    <property type="project" value="UniProtKB-EC"/>
</dbReference>
<dbReference type="GO" id="GO:0006397">
    <property type="term" value="P:mRNA processing"/>
    <property type="evidence" value="ECO:0007669"/>
    <property type="project" value="UniProtKB-KW"/>
</dbReference>
<dbReference type="SUPFAM" id="SSF81301">
    <property type="entry name" value="Nucleotidyltransferase"/>
    <property type="match status" value="1"/>
</dbReference>
<dbReference type="CDD" id="cd05402">
    <property type="entry name" value="NT_PAP_TUTase"/>
    <property type="match status" value="1"/>
</dbReference>
<keyword evidence="17" id="KW-1185">Reference proteome</keyword>
<comment type="caution">
    <text evidence="16">The sequence shown here is derived from an EMBL/GenBank/DDBJ whole genome shotgun (WGS) entry which is preliminary data.</text>
</comment>
<evidence type="ECO:0000256" key="7">
    <source>
        <dbReference type="ARBA" id="ARBA00022679"/>
    </source>
</evidence>
<dbReference type="Gene3D" id="3.30.460.10">
    <property type="entry name" value="Beta Polymerase, domain 2"/>
    <property type="match status" value="1"/>
</dbReference>
<proteinExistence type="inferred from homology"/>